<dbReference type="eggNOG" id="KOG3525">
    <property type="taxonomic scope" value="Eukaryota"/>
</dbReference>
<dbReference type="Gene3D" id="2.10.220.10">
    <property type="entry name" value="Hormone Receptor, Insulin-like Growth Factor Receptor 1, Chain A, domain 2"/>
    <property type="match status" value="8"/>
</dbReference>
<keyword evidence="2" id="KW-0472">Membrane</keyword>
<gene>
    <name evidence="4" type="ORF">H696_00997</name>
</gene>
<dbReference type="SUPFAM" id="SSF56112">
    <property type="entry name" value="Protein kinase-like (PK-like)"/>
    <property type="match status" value="1"/>
</dbReference>
<dbReference type="CDD" id="cd00180">
    <property type="entry name" value="PKc"/>
    <property type="match status" value="1"/>
</dbReference>
<organism evidence="4">
    <name type="scientific">Fonticula alba</name>
    <name type="common">Slime mold</name>
    <dbReference type="NCBI Taxonomy" id="691883"/>
    <lineage>
        <taxon>Eukaryota</taxon>
        <taxon>Rotosphaerida</taxon>
        <taxon>Fonticulaceae</taxon>
        <taxon>Fonticula</taxon>
    </lineage>
</organism>
<dbReference type="PROSITE" id="PS00108">
    <property type="entry name" value="PROTEIN_KINASE_ST"/>
    <property type="match status" value="1"/>
</dbReference>
<dbReference type="Gene3D" id="1.10.510.10">
    <property type="entry name" value="Transferase(Phosphotransferase) domain 1"/>
    <property type="match status" value="1"/>
</dbReference>
<evidence type="ECO:0000313" key="4">
    <source>
        <dbReference type="EMBL" id="KCV73463.1"/>
    </source>
</evidence>
<feature type="transmembrane region" description="Helical" evidence="2">
    <location>
        <begin position="1947"/>
        <end position="1972"/>
    </location>
</feature>
<feature type="domain" description="Protein kinase" evidence="3">
    <location>
        <begin position="2022"/>
        <end position="2303"/>
    </location>
</feature>
<dbReference type="Proteomes" id="UP000030693">
    <property type="component" value="Unassembled WGS sequence"/>
</dbReference>
<accession>A0A058ZHR3</accession>
<evidence type="ECO:0000259" key="3">
    <source>
        <dbReference type="PROSITE" id="PS50011"/>
    </source>
</evidence>
<keyword evidence="5" id="KW-1185">Reference proteome</keyword>
<evidence type="ECO:0000256" key="2">
    <source>
        <dbReference type="SAM" id="Phobius"/>
    </source>
</evidence>
<dbReference type="GO" id="GO:0004674">
    <property type="term" value="F:protein serine/threonine kinase activity"/>
    <property type="evidence" value="ECO:0007669"/>
    <property type="project" value="UniProtKB-KW"/>
</dbReference>
<dbReference type="GeneID" id="20525722"/>
<dbReference type="EMBL" id="KB932201">
    <property type="protein sequence ID" value="KCV73463.1"/>
    <property type="molecule type" value="Genomic_DNA"/>
</dbReference>
<proteinExistence type="predicted"/>
<evidence type="ECO:0000313" key="5">
    <source>
        <dbReference type="Proteomes" id="UP000030693"/>
    </source>
</evidence>
<keyword evidence="2" id="KW-1133">Transmembrane helix</keyword>
<dbReference type="InterPro" id="IPR011009">
    <property type="entry name" value="Kinase-like_dom_sf"/>
</dbReference>
<dbReference type="CDD" id="cd00064">
    <property type="entry name" value="FU"/>
    <property type="match status" value="9"/>
</dbReference>
<dbReference type="Pfam" id="PF00069">
    <property type="entry name" value="Pkinase"/>
    <property type="match status" value="1"/>
</dbReference>
<dbReference type="InterPro" id="IPR000742">
    <property type="entry name" value="EGF"/>
</dbReference>
<dbReference type="InterPro" id="IPR032778">
    <property type="entry name" value="GF_recep_IV"/>
</dbReference>
<dbReference type="PANTHER" id="PTHR15332:SF175">
    <property type="entry name" value="PROPROTEIN CONVERTASE SUBTILISIN_KEXIN TYPE 5-LIKE"/>
    <property type="match status" value="1"/>
</dbReference>
<dbReference type="SMART" id="SM00220">
    <property type="entry name" value="S_TKc"/>
    <property type="match status" value="1"/>
</dbReference>
<dbReference type="InterPro" id="IPR006212">
    <property type="entry name" value="Furin_repeat"/>
</dbReference>
<dbReference type="GO" id="GO:0005524">
    <property type="term" value="F:ATP binding"/>
    <property type="evidence" value="ECO:0007669"/>
    <property type="project" value="InterPro"/>
</dbReference>
<protein>
    <submittedName>
        <fullName evidence="4">Serine/threonine protein kinase</fullName>
    </submittedName>
</protein>
<dbReference type="InterPro" id="IPR000719">
    <property type="entry name" value="Prot_kinase_dom"/>
</dbReference>
<dbReference type="Pfam" id="PF14843">
    <property type="entry name" value="GF_recep_IV"/>
    <property type="match status" value="1"/>
</dbReference>
<dbReference type="RefSeq" id="XP_009493164.1">
    <property type="nucleotide sequence ID" value="XM_009494889.1"/>
</dbReference>
<dbReference type="InterPro" id="IPR008271">
    <property type="entry name" value="Ser/Thr_kinase_AS"/>
</dbReference>
<dbReference type="InterPro" id="IPR009030">
    <property type="entry name" value="Growth_fac_rcpt_cys_sf"/>
</dbReference>
<evidence type="ECO:0000256" key="1">
    <source>
        <dbReference type="ARBA" id="ARBA00023180"/>
    </source>
</evidence>
<dbReference type="SMART" id="SM00261">
    <property type="entry name" value="FU"/>
    <property type="match status" value="16"/>
</dbReference>
<reference evidence="4" key="1">
    <citation type="submission" date="2013-04" db="EMBL/GenBank/DDBJ databases">
        <title>The Genome Sequence of Fonticula alba ATCC 38817.</title>
        <authorList>
            <consortium name="The Broad Institute Genomics Platform"/>
            <person name="Russ C."/>
            <person name="Cuomo C."/>
            <person name="Burger G."/>
            <person name="Gray M.W."/>
            <person name="Holland P.W.H."/>
            <person name="King N."/>
            <person name="Lang F.B.F."/>
            <person name="Roger A.J."/>
            <person name="Ruiz-Trillo I."/>
            <person name="Brown M."/>
            <person name="Walker B."/>
            <person name="Young S."/>
            <person name="Zeng Q."/>
            <person name="Gargeya S."/>
            <person name="Fitzgerald M."/>
            <person name="Haas B."/>
            <person name="Abouelleil A."/>
            <person name="Allen A.W."/>
            <person name="Alvarado L."/>
            <person name="Arachchi H.M."/>
            <person name="Berlin A.M."/>
            <person name="Chapman S.B."/>
            <person name="Gainer-Dewar J."/>
            <person name="Goldberg J."/>
            <person name="Griggs A."/>
            <person name="Gujja S."/>
            <person name="Hansen M."/>
            <person name="Howarth C."/>
            <person name="Imamovic A."/>
            <person name="Ireland A."/>
            <person name="Larimer J."/>
            <person name="McCowan C."/>
            <person name="Murphy C."/>
            <person name="Pearson M."/>
            <person name="Poon T.W."/>
            <person name="Priest M."/>
            <person name="Roberts A."/>
            <person name="Saif S."/>
            <person name="Shea T."/>
            <person name="Sisk P."/>
            <person name="Sykes S."/>
            <person name="Wortman J."/>
            <person name="Nusbaum C."/>
            <person name="Birren B."/>
        </authorList>
    </citation>
    <scope>NUCLEOTIDE SEQUENCE [LARGE SCALE GENOMIC DNA]</scope>
    <source>
        <strain evidence="4">ATCC 38817</strain>
    </source>
</reference>
<dbReference type="eggNOG" id="KOG0192">
    <property type="taxonomic scope" value="Eukaryota"/>
</dbReference>
<dbReference type="OrthoDB" id="300641at2759"/>
<dbReference type="PROSITE" id="PS50011">
    <property type="entry name" value="PROTEIN_KINASE_DOM"/>
    <property type="match status" value="1"/>
</dbReference>
<keyword evidence="4" id="KW-0723">Serine/threonine-protein kinase</keyword>
<keyword evidence="1" id="KW-0325">Glycoprotein</keyword>
<keyword evidence="4" id="KW-0808">Transferase</keyword>
<dbReference type="PANTHER" id="PTHR15332">
    <property type="entry name" value="PROPROTEIN CONVERTASE SUBTILISIN_KEXIN TYPE 5-LIKE"/>
    <property type="match status" value="1"/>
</dbReference>
<keyword evidence="2" id="KW-0812">Transmembrane</keyword>
<dbReference type="SMART" id="SM00181">
    <property type="entry name" value="EGF"/>
    <property type="match status" value="9"/>
</dbReference>
<sequence length="2303" mass="236257">MVRAAPPAHGDAIRHRGAQYHRVLLLLGLVLGLLATAASATVRLPAHRHLARTLGRLFDEQDGVRGLAAELPVTRDPTPLDLYRAPAMVSLTQGYVSYWDVCDEAGRPGADGVPDLVLASGEWIEVYCVRGLAAEGDVRTPPLPGGGSVPTVPHFFGPLGGGLSGPSAALTGPAICRVHGGAVWCFVMENGRMYLAEWNAQPGVLPGEPSRLRRINTISIGNSVPGVVPWMPSAFNIGSESGLFMLSFSAMSNFFSLNFDPVADRADTSMTTPFSSVVSMVPTTNPEQLLLTGADGVYDAFLPSYANRSVKMLARLPAGDEAFGTAVEVDMPPGLGRVFVLPVVNRFSILHQPAGSAAPGTEITSRAYSDILSNAELNDLYGNSNDFEMVSIPRPELGCTDILCTFRVQLGDLRRATYSLGCLGHGDLRLRADVTPGLLMQTLDHRGLNVAAFASPGDRRWMLTDMSPLLSRSQLGCDGPDYSITCGPVLSAGLSVKGFEVACAPGSGPGLNGLPSGGLFCPGCASGFTPSSDMAADRAACISCSASAECHMCRADRPDICLLCAQSDGRLGLDGQCADSCAVSSDIGPSAGSPCATESPAEPVPGAPVWPPAAGDPFLPLALIPSPVGFRSADGLPSAALGHSGEYYLGVGAAGLAGLHLAHPPSGRAPGSPAPLPSSLDWQTGLNAIFGLVGTGGAAAAALKLAHFLPAPGRTDVWHLVACPSAAAASPLLATIDCSSDVNACAVTGGLQPWELVYPVLPAGVGCEALVACGHPTTGPSSERAPSDVLIVTRDSSLSTDDFEVWSLLSILAGAPVRHPSVTPNPACTGVFAGLPMPGLLHAVREPAAPDGLGLVLQGAVQNAPDVSMAMAMAIDRSMLLSGGGAMASAKKVILLADNHHRTGRPPVASARAATHMVLGTLAAGGSGTSLLVEVAHPTNMHRPGAQVALNAPQALGLLPAGDALPVGAMVLDLTSDQVGDLLVVTERGVALAAGLPMTGGFGQVRWLMRSEPGVSGAEVALAADTRVYGALPLQAPGRLVPHALAVPTSAGLALVSLAVVDRCADGSYLEAGACRACHDVCSTCTGPTAVDCVDCPLRNARGECVPGCRRDCLSCQITPGGNAMCVACPVGYVPDGAHGCARCTLGCDSCSGPAADECLGPCRDGLVLSNGRCLVSCPPGTGALNGECQTCPRGGSGGCTACAQSTETTLSCTVCHEDHYVDPLTGACQWCNPACASCIGPAVDECTACPATAADGAELWLHATGPAGECLRVCPAGFAADVASKSCLPCHESCEACTGTAVAGGPALDSSRCTACPGDRYAEKVVLTPEEPDGPAYVQCHACDDSCAGCTGPGPSDCSACAVGFRMVQNAGRTYCEATCSRGFFEAPSGDCLECHPSCGACVGGADASNCTECAAGLAFELDICPGGGAGTSPTRLCPEARCVSADCPVGQFLASDGVSCAACDASCRACSGPGADQCLDCMDPGVVIENAHCPGTVCAEGFFPSADYTCQKCFHQCRSCSGPRSTECTACIDGLLLFAGRCMDRCPARFFASAAGVCEPCSEGCLVCSGPEGHHCMQCERNLFMVPGGLVEDHAGGCDGTCPARTINIGGQCAGCHASCDQCIGPKPNQCLTCRAPEALLQGGDAMCVDTCSVGFFPPPVSAAGTCSPCSPYCLECSGPGAKQCTACSGASGLLADGLCRAACPSGWFKVAGLDVCEPCSAKCRTCSGPGDNACTGCQADQVLSEPGIGSCLDGCPVGRFFRLEDRSCVACDVSCAKCFGPGSSRCSECSAGMVVSDGRCVDSCPAGTFLDGGLCRKCDHSCGSCRGAEFSQCTSCLEGRLLHEGMCRTECPAGFSADAGARICEACPEHCEVCSGEGASRQCALCTAGALRLGTGCVFGQCPGGFGTNDGQTCLPCDTFDLDDPTNLPPSGCQVPSKGQSKGLALGLALGLSLALLLVVLLVILWVLYRRRQKHLDGKESLAMEALDVDQTILNTTIALSLPGHLAFDFADIARLVDHHDGGAIASGGQGKVQIIELTDPDLIQLHGSSDAAAKFFTQDGHQPAHGSIFEHEIAIMFSLAHLPSVVQLIGYSISPPAIFMRKYEIDLGGLLSSEMELTAADGQHLLADLSSGLEAIHAAGYAHRDIKPGNVFISLANGSNLPSPSGGRWHVVFGDFGAALNITNPSVLKELEFNALSRMFAAPELVHAFNQQLRLPVEGHFACDVYAFAVLAWCVMARSRKPSIDPSTSRPPLAGELFGSWNWPEDDLERFIGAISQAWAEDPGARPAAPDLARAFAMP</sequence>
<keyword evidence="4" id="KW-0418">Kinase</keyword>
<dbReference type="SUPFAM" id="SSF57184">
    <property type="entry name" value="Growth factor receptor domain"/>
    <property type="match status" value="7"/>
</dbReference>
<name>A0A058ZHR3_FONAL</name>